<gene>
    <name evidence="1" type="ORF">NCTC13532_03706</name>
</gene>
<evidence type="ECO:0000313" key="2">
    <source>
        <dbReference type="Proteomes" id="UP000254282"/>
    </source>
</evidence>
<reference evidence="1 2" key="1">
    <citation type="submission" date="2018-06" db="EMBL/GenBank/DDBJ databases">
        <authorList>
            <consortium name="Pathogen Informatics"/>
            <person name="Doyle S."/>
        </authorList>
    </citation>
    <scope>NUCLEOTIDE SEQUENCE [LARGE SCALE GENOMIC DNA]</scope>
    <source>
        <strain evidence="1 2">NCTC13532</strain>
    </source>
</reference>
<dbReference type="EMBL" id="UFVR01000004">
    <property type="protein sequence ID" value="SUX48103.1"/>
    <property type="molecule type" value="Genomic_DNA"/>
</dbReference>
<proteinExistence type="predicted"/>
<dbReference type="Proteomes" id="UP000254282">
    <property type="component" value="Unassembled WGS sequence"/>
</dbReference>
<name>A0A381FNQ2_9FLAO</name>
<organism evidence="1 2">
    <name type="scientific">Chryseobacterium indoltheticum</name>
    <dbReference type="NCBI Taxonomy" id="254"/>
    <lineage>
        <taxon>Bacteria</taxon>
        <taxon>Pseudomonadati</taxon>
        <taxon>Bacteroidota</taxon>
        <taxon>Flavobacteriia</taxon>
        <taxon>Flavobacteriales</taxon>
        <taxon>Weeksellaceae</taxon>
        <taxon>Chryseobacterium group</taxon>
        <taxon>Chryseobacterium</taxon>
    </lineage>
</organism>
<accession>A0A381FNQ2</accession>
<dbReference type="RefSeq" id="WP_115621312.1">
    <property type="nucleotide sequence ID" value="NZ_UFVR01000004.1"/>
</dbReference>
<protein>
    <submittedName>
        <fullName evidence="1">Uncharacterized protein</fullName>
    </submittedName>
</protein>
<sequence length="165" mass="19922">MAIWQYTCILIPLRNFENNYIKFLQQEKTDYRKETHYFWNNFSLSKSVVSEKIDLNISKYKSENENRIYWKGDSDNFEDNDCEIQSDNDFITEFAIRFDLRNAKNEKKFIDLLLEIAIENQLKFMNLKYEFFNAEKNLLIEDIKNSNGMKFLENPEEFLNSLSQS</sequence>
<evidence type="ECO:0000313" key="1">
    <source>
        <dbReference type="EMBL" id="SUX48103.1"/>
    </source>
</evidence>
<dbReference type="AlphaFoldDB" id="A0A381FNQ2"/>